<evidence type="ECO:0000313" key="2">
    <source>
        <dbReference type="Proteomes" id="UP000244369"/>
    </source>
</evidence>
<name>A0A2S1EUA9_LIMRT</name>
<protein>
    <submittedName>
        <fullName evidence="1">Uncharacterized protein</fullName>
    </submittedName>
</protein>
<evidence type="ECO:0000313" key="1">
    <source>
        <dbReference type="EMBL" id="AWD63379.1"/>
    </source>
</evidence>
<reference evidence="1 2" key="1">
    <citation type="submission" date="2018-03" db="EMBL/GenBank/DDBJ databases">
        <title>Complete Genome Sequence of the Chinese traditional Highland Barley wine Isolate Lactobacillus reuteri WHH1689.</title>
        <authorList>
            <person name="Chen S."/>
            <person name="Chen L."/>
            <person name="Chen L."/>
            <person name="Li Y."/>
        </authorList>
    </citation>
    <scope>NUCLEOTIDE SEQUENCE [LARGE SCALE GENOMIC DNA]</scope>
    <source>
        <strain evidence="1 2">WHH1689</strain>
    </source>
</reference>
<accession>A0A2S1EUA9</accession>
<dbReference type="EMBL" id="CP027805">
    <property type="protein sequence ID" value="AWD63379.1"/>
    <property type="molecule type" value="Genomic_DNA"/>
</dbReference>
<proteinExistence type="predicted"/>
<organism evidence="1 2">
    <name type="scientific">Limosilactobacillus reuteri</name>
    <name type="common">Lactobacillus reuteri</name>
    <dbReference type="NCBI Taxonomy" id="1598"/>
    <lineage>
        <taxon>Bacteria</taxon>
        <taxon>Bacillati</taxon>
        <taxon>Bacillota</taxon>
        <taxon>Bacilli</taxon>
        <taxon>Lactobacillales</taxon>
        <taxon>Lactobacillaceae</taxon>
        <taxon>Limosilactobacillus</taxon>
    </lineage>
</organism>
<sequence length="41" mass="4843">MIAPKIDYIWIVGQRYAVGVRHVQVDHSRRNQFSPDLANYK</sequence>
<dbReference type="Proteomes" id="UP000244369">
    <property type="component" value="Chromosome"/>
</dbReference>
<gene>
    <name evidence="1" type="ORF">LWHH1689_2098</name>
</gene>
<dbReference type="AlphaFoldDB" id="A0A2S1EUA9"/>